<accession>A0A382MST6</accession>
<name>A0A382MST6_9ZZZZ</name>
<sequence>MTPRTPYVIVVRALELPARMTKGGNAVQIWNRVFLMEPGRQAEAT</sequence>
<organism evidence="1">
    <name type="scientific">marine metagenome</name>
    <dbReference type="NCBI Taxonomy" id="408172"/>
    <lineage>
        <taxon>unclassified sequences</taxon>
        <taxon>metagenomes</taxon>
        <taxon>ecological metagenomes</taxon>
    </lineage>
</organism>
<gene>
    <name evidence="1" type="ORF">METZ01_LOCUS304322</name>
</gene>
<reference evidence="1" key="1">
    <citation type="submission" date="2018-05" db="EMBL/GenBank/DDBJ databases">
        <authorList>
            <person name="Lanie J.A."/>
            <person name="Ng W.-L."/>
            <person name="Kazmierczak K.M."/>
            <person name="Andrzejewski T.M."/>
            <person name="Davidsen T.M."/>
            <person name="Wayne K.J."/>
            <person name="Tettelin H."/>
            <person name="Glass J.I."/>
            <person name="Rusch D."/>
            <person name="Podicherti R."/>
            <person name="Tsui H.-C.T."/>
            <person name="Winkler M.E."/>
        </authorList>
    </citation>
    <scope>NUCLEOTIDE SEQUENCE</scope>
</reference>
<feature type="non-terminal residue" evidence="1">
    <location>
        <position position="45"/>
    </location>
</feature>
<proteinExistence type="predicted"/>
<protein>
    <submittedName>
        <fullName evidence="1">Uncharacterized protein</fullName>
    </submittedName>
</protein>
<dbReference type="EMBL" id="UINC01095410">
    <property type="protein sequence ID" value="SVC51468.1"/>
    <property type="molecule type" value="Genomic_DNA"/>
</dbReference>
<evidence type="ECO:0000313" key="1">
    <source>
        <dbReference type="EMBL" id="SVC51468.1"/>
    </source>
</evidence>
<dbReference type="AlphaFoldDB" id="A0A382MST6"/>